<dbReference type="GO" id="GO:0032259">
    <property type="term" value="P:methylation"/>
    <property type="evidence" value="ECO:0007669"/>
    <property type="project" value="UniProtKB-KW"/>
</dbReference>
<dbReference type="InterPro" id="IPR003788">
    <property type="entry name" value="NDUFAF7"/>
</dbReference>
<keyword evidence="1 3" id="KW-0489">Methyltransferase</keyword>
<dbReference type="PANTHER" id="PTHR12049">
    <property type="entry name" value="PROTEIN ARGININE METHYLTRANSFERASE NDUFAF7, MITOCHONDRIAL"/>
    <property type="match status" value="1"/>
</dbReference>
<protein>
    <submittedName>
        <fullName evidence="3">SAM-dependent methyltransferase</fullName>
    </submittedName>
</protein>
<keyword evidence="2" id="KW-0808">Transferase</keyword>
<accession>A0ABN3NCM2</accession>
<evidence type="ECO:0000313" key="4">
    <source>
        <dbReference type="Proteomes" id="UP001499978"/>
    </source>
</evidence>
<evidence type="ECO:0000313" key="3">
    <source>
        <dbReference type="EMBL" id="GAA2518990.1"/>
    </source>
</evidence>
<dbReference type="SUPFAM" id="SSF53335">
    <property type="entry name" value="S-adenosyl-L-methionine-dependent methyltransferases"/>
    <property type="match status" value="1"/>
</dbReference>
<gene>
    <name evidence="3" type="ORF">GCM10010201_15070</name>
</gene>
<dbReference type="InterPro" id="IPR029063">
    <property type="entry name" value="SAM-dependent_MTases_sf"/>
</dbReference>
<dbReference type="Gene3D" id="3.40.50.12710">
    <property type="match status" value="1"/>
</dbReference>
<proteinExistence type="predicted"/>
<dbReference type="InterPro" id="IPR038375">
    <property type="entry name" value="NDUFAF7_sf"/>
</dbReference>
<dbReference type="GO" id="GO:0008168">
    <property type="term" value="F:methyltransferase activity"/>
    <property type="evidence" value="ECO:0007669"/>
    <property type="project" value="UniProtKB-KW"/>
</dbReference>
<keyword evidence="4" id="KW-1185">Reference proteome</keyword>
<evidence type="ECO:0000256" key="2">
    <source>
        <dbReference type="ARBA" id="ARBA00022679"/>
    </source>
</evidence>
<comment type="caution">
    <text evidence="3">The sequence shown here is derived from an EMBL/GenBank/DDBJ whole genome shotgun (WGS) entry which is preliminary data.</text>
</comment>
<organism evidence="3 4">
    <name type="scientific">Pilimelia columellifera subsp. columellifera</name>
    <dbReference type="NCBI Taxonomy" id="706583"/>
    <lineage>
        <taxon>Bacteria</taxon>
        <taxon>Bacillati</taxon>
        <taxon>Actinomycetota</taxon>
        <taxon>Actinomycetes</taxon>
        <taxon>Micromonosporales</taxon>
        <taxon>Micromonosporaceae</taxon>
        <taxon>Pilimelia</taxon>
    </lineage>
</organism>
<dbReference type="EMBL" id="BAAARY010000005">
    <property type="protein sequence ID" value="GAA2518990.1"/>
    <property type="molecule type" value="Genomic_DNA"/>
</dbReference>
<dbReference type="PANTHER" id="PTHR12049:SF7">
    <property type="entry name" value="PROTEIN ARGININE METHYLTRANSFERASE NDUFAF7, MITOCHONDRIAL"/>
    <property type="match status" value="1"/>
</dbReference>
<dbReference type="Proteomes" id="UP001499978">
    <property type="component" value="Unassembled WGS sequence"/>
</dbReference>
<dbReference type="Pfam" id="PF02636">
    <property type="entry name" value="Methyltransf_28"/>
    <property type="match status" value="1"/>
</dbReference>
<name>A0ABN3NCM2_9ACTN</name>
<reference evidence="3 4" key="1">
    <citation type="journal article" date="2019" name="Int. J. Syst. Evol. Microbiol.">
        <title>The Global Catalogue of Microorganisms (GCM) 10K type strain sequencing project: providing services to taxonomists for standard genome sequencing and annotation.</title>
        <authorList>
            <consortium name="The Broad Institute Genomics Platform"/>
            <consortium name="The Broad Institute Genome Sequencing Center for Infectious Disease"/>
            <person name="Wu L."/>
            <person name="Ma J."/>
        </authorList>
    </citation>
    <scope>NUCLEOTIDE SEQUENCE [LARGE SCALE GENOMIC DNA]</scope>
    <source>
        <strain evidence="3 4">JCM 3367</strain>
    </source>
</reference>
<evidence type="ECO:0000256" key="1">
    <source>
        <dbReference type="ARBA" id="ARBA00022603"/>
    </source>
</evidence>
<sequence length="350" mass="36693">MPDEPAPPPGHRPWSAAMTDALYGERGFFRRHAGPAAHFRTSVHASPTFGGALTTLLLGVDAALGHPSRLDLVDVGAGRGELLAALLASVPAELAARLRPVAVEIADRPAGLPAEIGWTDQIPARVVGLLVATEWLDNVPVEVAQVGSAGLRRVLVNDRGEEISGGRLTGPEGRWLDRWWPATGRSGRAPGPDTGRVEIGLARDEAWARAVSAVDRGLALAVDYGHLLPGRPAAGTLTGFRDGRQTRPVPDGSCDITAQVALDAVATAAGRPFHLLTQRRALHALGVDGRRPALALAATDPVAYLRALSAAATATELTTPTTLGAHRWLLHPRGIPLPPRLSDVDHDLGG</sequence>